<keyword evidence="2" id="KW-1185">Reference proteome</keyword>
<accession>A0ABZ2PH71</accession>
<dbReference type="InterPro" id="IPR009078">
    <property type="entry name" value="Ferritin-like_SF"/>
</dbReference>
<evidence type="ECO:0000313" key="2">
    <source>
        <dbReference type="Proteomes" id="UP001432000"/>
    </source>
</evidence>
<dbReference type="InterPro" id="IPR025859">
    <property type="entry name" value="AurF/CmlI"/>
</dbReference>
<dbReference type="Pfam" id="PF11583">
    <property type="entry name" value="AurF"/>
    <property type="match status" value="1"/>
</dbReference>
<reference evidence="1 2" key="1">
    <citation type="submission" date="2024-03" db="EMBL/GenBank/DDBJ databases">
        <title>Natural products discovery in diverse microorganisms through a two-stage MS feature dereplication strategy.</title>
        <authorList>
            <person name="Zhang R."/>
        </authorList>
    </citation>
    <scope>NUCLEOTIDE SEQUENCE [LARGE SCALE GENOMIC DNA]</scope>
    <source>
        <strain evidence="1 2">18930</strain>
    </source>
</reference>
<evidence type="ECO:0000313" key="1">
    <source>
        <dbReference type="EMBL" id="WXG68476.1"/>
    </source>
</evidence>
<name>A0ABZ2PH71_9NOCA</name>
<dbReference type="EMBL" id="CP147846">
    <property type="protein sequence ID" value="WXG68476.1"/>
    <property type="molecule type" value="Genomic_DNA"/>
</dbReference>
<dbReference type="Gene3D" id="1.10.620.20">
    <property type="entry name" value="Ribonucleotide Reductase, subunit A"/>
    <property type="match status" value="1"/>
</dbReference>
<gene>
    <name evidence="1" type="ORF">WDS16_25350</name>
</gene>
<sequence length="322" mass="36956">MTTSTTRIAYEQTLQTLSTASVHKHFDAFVDIPWDDPDYAVIADDPRWVLPIFDPLGSTTWYRSLPLQRQIEIGMYTQANTMKVGLQFEQILISGLMHYALSLPNNSPEFRYSTHEATEECHHTQMFQELVNRIGIDVAGGPRWFRKLAPIMPLAASPLPFGFFVGVLAGEEPIDHVQKTMLRSGHERHPLVTRIMQIHVAEEARHIGFAHQYLQYKAPKLSARQRAIMGVATPIVMRVLCDAILKPSRKMQRDLDIPKEVVDEVWWDGEHSSKVLRDMFGDVRMLCTDLGLMNRFSRRVWKAMRIDGRPSRYRSEPATRAS</sequence>
<protein>
    <submittedName>
        <fullName evidence="1">Diiron oxygenase</fullName>
    </submittedName>
</protein>
<dbReference type="SUPFAM" id="SSF47240">
    <property type="entry name" value="Ferritin-like"/>
    <property type="match status" value="1"/>
</dbReference>
<organism evidence="1 2">
    <name type="scientific">Rhodococcus sovatensis</name>
    <dbReference type="NCBI Taxonomy" id="1805840"/>
    <lineage>
        <taxon>Bacteria</taxon>
        <taxon>Bacillati</taxon>
        <taxon>Actinomycetota</taxon>
        <taxon>Actinomycetes</taxon>
        <taxon>Mycobacteriales</taxon>
        <taxon>Nocardiaceae</taxon>
        <taxon>Rhodococcus</taxon>
    </lineage>
</organism>
<dbReference type="Proteomes" id="UP001432000">
    <property type="component" value="Chromosome"/>
</dbReference>
<proteinExistence type="predicted"/>
<dbReference type="InterPro" id="IPR012348">
    <property type="entry name" value="RNR-like"/>
</dbReference>
<dbReference type="RefSeq" id="WP_338888706.1">
    <property type="nucleotide sequence ID" value="NZ_CP147846.1"/>
</dbReference>